<keyword evidence="2" id="KW-1185">Reference proteome</keyword>
<sequence length="106" mass="11569">MWFDAQAELAKLGGGRESDACTPATLATSATQRDRVAIVADVAPPRPSAKPDTPGPAPYCESPGGRALTWTGRVVSLDAWRALTEWERRGPHGRRWNGITRQWDDV</sequence>
<evidence type="ECO:0000313" key="2">
    <source>
        <dbReference type="Proteomes" id="UP001203036"/>
    </source>
</evidence>
<organism evidence="1 2">
    <name type="scientific">Lutimaribacter degradans</name>
    <dbReference type="NCBI Taxonomy" id="2945989"/>
    <lineage>
        <taxon>Bacteria</taxon>
        <taxon>Pseudomonadati</taxon>
        <taxon>Pseudomonadota</taxon>
        <taxon>Alphaproteobacteria</taxon>
        <taxon>Rhodobacterales</taxon>
        <taxon>Roseobacteraceae</taxon>
        <taxon>Lutimaribacter</taxon>
    </lineage>
</organism>
<name>A0ACC5ZTN6_9RHOB</name>
<evidence type="ECO:0000313" key="1">
    <source>
        <dbReference type="EMBL" id="MCM2560919.1"/>
    </source>
</evidence>
<protein>
    <submittedName>
        <fullName evidence="1">Uncharacterized protein</fullName>
    </submittedName>
</protein>
<dbReference type="EMBL" id="JAMQGO010000001">
    <property type="protein sequence ID" value="MCM2560919.1"/>
    <property type="molecule type" value="Genomic_DNA"/>
</dbReference>
<gene>
    <name evidence="1" type="ORF">M8744_02060</name>
</gene>
<comment type="caution">
    <text evidence="1">The sequence shown here is derived from an EMBL/GenBank/DDBJ whole genome shotgun (WGS) entry which is preliminary data.</text>
</comment>
<reference evidence="1" key="1">
    <citation type="submission" date="2022-06" db="EMBL/GenBank/DDBJ databases">
        <title>Lutimaribacter sp. EGI FJ00013, a novel bacterium isolated from a salt lake sediment enrichment.</title>
        <authorList>
            <person name="Gao L."/>
            <person name="Fang B.-Z."/>
            <person name="Li W.-J."/>
        </authorList>
    </citation>
    <scope>NUCLEOTIDE SEQUENCE</scope>
    <source>
        <strain evidence="1">EGI FJ00013</strain>
    </source>
</reference>
<dbReference type="Proteomes" id="UP001203036">
    <property type="component" value="Unassembled WGS sequence"/>
</dbReference>
<proteinExistence type="predicted"/>
<accession>A0ACC5ZTN6</accession>